<reference evidence="1" key="1">
    <citation type="submission" date="2021-06" db="EMBL/GenBank/DDBJ databases">
        <authorList>
            <person name="Kallberg Y."/>
            <person name="Tangrot J."/>
            <person name="Rosling A."/>
        </authorList>
    </citation>
    <scope>NUCLEOTIDE SEQUENCE</scope>
    <source>
        <strain evidence="1">IL203A</strain>
    </source>
</reference>
<protein>
    <submittedName>
        <fullName evidence="1">3190_t:CDS:1</fullName>
    </submittedName>
</protein>
<proteinExistence type="predicted"/>
<evidence type="ECO:0000313" key="1">
    <source>
        <dbReference type="EMBL" id="CAG8527930.1"/>
    </source>
</evidence>
<evidence type="ECO:0000313" key="2">
    <source>
        <dbReference type="Proteomes" id="UP000789702"/>
    </source>
</evidence>
<dbReference type="EMBL" id="CAJVPU010004102">
    <property type="protein sequence ID" value="CAG8527930.1"/>
    <property type="molecule type" value="Genomic_DNA"/>
</dbReference>
<name>A0ACA9LGA0_9GLOM</name>
<sequence length="236" mass="27883">MKKVAQNRSNSSNKPQDIFRNETQRSYIIKERLKRQQHAYLTMMKDSLNREIFNNLPQDKTYRYESSYTISTKHKLKRRQRKFMLELQRSNTLPSKSETRLNEPLRSNSLPNNTPLSEFYYPNPVFSVFSSSPNTTQQNIYSYQLVEEPGTYYIQPSGPNNETYNDEAFAIEETTSIMLYGRDAYPNPISRVGIGHMSNDFENDWTYKILYVQYIFKLLDICPMPTLYIGAEILYH</sequence>
<keyword evidence="2" id="KW-1185">Reference proteome</keyword>
<organism evidence="1 2">
    <name type="scientific">Dentiscutata heterogama</name>
    <dbReference type="NCBI Taxonomy" id="1316150"/>
    <lineage>
        <taxon>Eukaryota</taxon>
        <taxon>Fungi</taxon>
        <taxon>Fungi incertae sedis</taxon>
        <taxon>Mucoromycota</taxon>
        <taxon>Glomeromycotina</taxon>
        <taxon>Glomeromycetes</taxon>
        <taxon>Diversisporales</taxon>
        <taxon>Gigasporaceae</taxon>
        <taxon>Dentiscutata</taxon>
    </lineage>
</organism>
<gene>
    <name evidence="1" type="ORF">DHETER_LOCUS4232</name>
</gene>
<accession>A0ACA9LGA0</accession>
<dbReference type="Proteomes" id="UP000789702">
    <property type="component" value="Unassembled WGS sequence"/>
</dbReference>
<comment type="caution">
    <text evidence="1">The sequence shown here is derived from an EMBL/GenBank/DDBJ whole genome shotgun (WGS) entry which is preliminary data.</text>
</comment>